<dbReference type="InterPro" id="IPR036465">
    <property type="entry name" value="vWFA_dom_sf"/>
</dbReference>
<evidence type="ECO:0000256" key="1">
    <source>
        <dbReference type="SAM" id="MobiDB-lite"/>
    </source>
</evidence>
<reference evidence="4 5" key="1">
    <citation type="journal article" date="2017" name="PLoS ONE">
        <title>Genomic sequence of 'Candidatus Liberibacter solanacearum' haplotype C and its comparison with haplotype A and B genomes.</title>
        <authorList>
            <person name="Wang J."/>
            <person name="Haapalainen M."/>
            <person name="Schott T."/>
            <person name="Thompson S.M."/>
            <person name="Smith G.R."/>
            <person name="Nissinen A.I."/>
            <person name="Pirhonen M."/>
        </authorList>
    </citation>
    <scope>NUCLEOTIDE SEQUENCE [LARGE SCALE GENOMIC DNA]</scope>
    <source>
        <strain evidence="4 5">FIN111</strain>
    </source>
</reference>
<protein>
    <recommendedName>
        <fullName evidence="3">VWFA domain-containing protein</fullName>
    </recommendedName>
</protein>
<dbReference type="OrthoDB" id="8273627at2"/>
<dbReference type="Proteomes" id="UP000189542">
    <property type="component" value="Unassembled WGS sequence"/>
</dbReference>
<dbReference type="SMART" id="SM00327">
    <property type="entry name" value="VWA"/>
    <property type="match status" value="1"/>
</dbReference>
<keyword evidence="2" id="KW-0812">Transmembrane</keyword>
<evidence type="ECO:0000259" key="3">
    <source>
        <dbReference type="PROSITE" id="PS50234"/>
    </source>
</evidence>
<dbReference type="PANTHER" id="PTHR22588">
    <property type="entry name" value="VWFA DOMAIN-CONTAINING PROTEIN"/>
    <property type="match status" value="1"/>
</dbReference>
<dbReference type="InterPro" id="IPR052229">
    <property type="entry name" value="Collagen-VI/PIF"/>
</dbReference>
<dbReference type="AlphaFoldDB" id="A0A1V2N9K7"/>
<gene>
    <name evidence="4" type="ORF">AYO25_00005</name>
</gene>
<dbReference type="InterPro" id="IPR002035">
    <property type="entry name" value="VWF_A"/>
</dbReference>
<dbReference type="RefSeq" id="WP_076970509.1">
    <property type="nucleotide sequence ID" value="NZ_LVWB01000001.1"/>
</dbReference>
<name>A0A1V2N9K7_9HYPH</name>
<sequence length="428" mass="48419">MFLFNKQKLGKIQDILKDINGTFLTLTALLIFTIVFIVAFAIDLTRISFIQNHIQNSIDSAVLSGCANLTTGILDQTKTELILRKHAQHFIEQGLGPEKAQKIAQSADVSVQSTHIPMQYKVRLKSTYQLEPRDFILGSLIRVCVSEISCISTGMIQRDSKKTALSLNMVLDVSHSMIEPMTTNQQTSQPINYKEYQFQNLIPWKPDRPQQSKKSKFKKKSSKNPVQALPPSVVESPNSKLAFLKQASKTLVDILQDSTKNNPKALVRIGVISYNHEIDRTIPLSNNFSNIKKDIDQLRASGDTNSHPAMKSAYNYLQPETSERKAHNISQNESLKKYIIFMSDGKNNHLLYGDSYTEETCKLARENGITIYTVYVNADADQSGERLLRACASSENHFYLVKKIEELADCFRNIAFRIQQKKVQIIPN</sequence>
<dbReference type="PANTHER" id="PTHR22588:SF3">
    <property type="entry name" value="VWFA DOMAIN-CONTAINING PROTEIN"/>
    <property type="match status" value="1"/>
</dbReference>
<accession>A0A1V2N9K7</accession>
<dbReference type="Pfam" id="PF00092">
    <property type="entry name" value="VWA"/>
    <property type="match status" value="1"/>
</dbReference>
<feature type="region of interest" description="Disordered" evidence="1">
    <location>
        <begin position="204"/>
        <end position="233"/>
    </location>
</feature>
<dbReference type="SUPFAM" id="SSF53300">
    <property type="entry name" value="vWA-like"/>
    <property type="match status" value="1"/>
</dbReference>
<keyword evidence="2" id="KW-0472">Membrane</keyword>
<evidence type="ECO:0000256" key="2">
    <source>
        <dbReference type="SAM" id="Phobius"/>
    </source>
</evidence>
<feature type="domain" description="VWFA" evidence="3">
    <location>
        <begin position="232"/>
        <end position="414"/>
    </location>
</feature>
<dbReference type="PROSITE" id="PS50234">
    <property type="entry name" value="VWFA"/>
    <property type="match status" value="1"/>
</dbReference>
<dbReference type="CDD" id="cd00198">
    <property type="entry name" value="vWFA"/>
    <property type="match status" value="1"/>
</dbReference>
<organism evidence="4 5">
    <name type="scientific">Candidatus Liberibacter solanacearum</name>
    <dbReference type="NCBI Taxonomy" id="556287"/>
    <lineage>
        <taxon>Bacteria</taxon>
        <taxon>Pseudomonadati</taxon>
        <taxon>Pseudomonadota</taxon>
        <taxon>Alphaproteobacteria</taxon>
        <taxon>Hyphomicrobiales</taxon>
        <taxon>Rhizobiaceae</taxon>
        <taxon>Liberibacter</taxon>
    </lineage>
</organism>
<feature type="compositionally biased region" description="Basic residues" evidence="1">
    <location>
        <begin position="211"/>
        <end position="222"/>
    </location>
</feature>
<dbReference type="EMBL" id="LVWB01000001">
    <property type="protein sequence ID" value="ONI60371.1"/>
    <property type="molecule type" value="Genomic_DNA"/>
</dbReference>
<dbReference type="Gene3D" id="3.40.50.410">
    <property type="entry name" value="von Willebrand factor, type A domain"/>
    <property type="match status" value="1"/>
</dbReference>
<evidence type="ECO:0000313" key="4">
    <source>
        <dbReference type="EMBL" id="ONI60371.1"/>
    </source>
</evidence>
<comment type="caution">
    <text evidence="4">The sequence shown here is derived from an EMBL/GenBank/DDBJ whole genome shotgun (WGS) entry which is preliminary data.</text>
</comment>
<keyword evidence="2" id="KW-1133">Transmembrane helix</keyword>
<evidence type="ECO:0000313" key="5">
    <source>
        <dbReference type="Proteomes" id="UP000189542"/>
    </source>
</evidence>
<feature type="transmembrane region" description="Helical" evidence="2">
    <location>
        <begin position="21"/>
        <end position="42"/>
    </location>
</feature>
<proteinExistence type="predicted"/>